<feature type="domain" description="Sulfotransferase" evidence="1">
    <location>
        <begin position="7"/>
        <end position="127"/>
    </location>
</feature>
<comment type="caution">
    <text evidence="2">The sequence shown here is derived from an EMBL/GenBank/DDBJ whole genome shotgun (WGS) entry which is preliminary data.</text>
</comment>
<name>A0A7Y3R9R1_9FLAO</name>
<dbReference type="Gene3D" id="3.40.50.300">
    <property type="entry name" value="P-loop containing nucleotide triphosphate hydrolases"/>
    <property type="match status" value="1"/>
</dbReference>
<reference evidence="2 3" key="1">
    <citation type="submission" date="2020-05" db="EMBL/GenBank/DDBJ databases">
        <title>Draft genome of Flavobacterium sp. IMCC34852.</title>
        <authorList>
            <person name="Song J."/>
            <person name="Cho J.-C."/>
        </authorList>
    </citation>
    <scope>NUCLEOTIDE SEQUENCE [LARGE SCALE GENOMIC DNA]</scope>
    <source>
        <strain evidence="2 3">IMCC34852</strain>
    </source>
</reference>
<organism evidence="2 3">
    <name type="scientific">Flavobacterium rivulicola</name>
    <dbReference type="NCBI Taxonomy" id="2732161"/>
    <lineage>
        <taxon>Bacteria</taxon>
        <taxon>Pseudomonadati</taxon>
        <taxon>Bacteroidota</taxon>
        <taxon>Flavobacteriia</taxon>
        <taxon>Flavobacteriales</taxon>
        <taxon>Flavobacteriaceae</taxon>
        <taxon>Flavobacterium</taxon>
    </lineage>
</organism>
<dbReference type="GO" id="GO:0008146">
    <property type="term" value="F:sulfotransferase activity"/>
    <property type="evidence" value="ECO:0007669"/>
    <property type="project" value="InterPro"/>
</dbReference>
<protein>
    <recommendedName>
        <fullName evidence="1">Sulfotransferase domain-containing protein</fullName>
    </recommendedName>
</protein>
<dbReference type="Proteomes" id="UP000536509">
    <property type="component" value="Unassembled WGS sequence"/>
</dbReference>
<dbReference type="Pfam" id="PF00685">
    <property type="entry name" value="Sulfotransfer_1"/>
    <property type="match status" value="1"/>
</dbReference>
<dbReference type="EMBL" id="JABEVX010000006">
    <property type="protein sequence ID" value="NNT72553.1"/>
    <property type="molecule type" value="Genomic_DNA"/>
</dbReference>
<dbReference type="SUPFAM" id="SSF52540">
    <property type="entry name" value="P-loop containing nucleoside triphosphate hydrolases"/>
    <property type="match status" value="1"/>
</dbReference>
<dbReference type="InterPro" id="IPR027417">
    <property type="entry name" value="P-loop_NTPase"/>
</dbReference>
<evidence type="ECO:0000313" key="2">
    <source>
        <dbReference type="EMBL" id="NNT72553.1"/>
    </source>
</evidence>
<dbReference type="InterPro" id="IPR000863">
    <property type="entry name" value="Sulfotransferase_dom"/>
</dbReference>
<sequence length="289" mass="33978">MNVHLHIGLHKTGTTYLQYNIFPSLKDFHYVQLPPWRILTQANLSVQELEKYKSEILQGWDGQKDLIISNEFFSGAIEKFSKQQLICILDNLKQLFPQAKIIIVLRSPKGYFNSLYNFRVVSRGFCTKSMSDYYAQNKQYFLEKFDYDFLLKAVSDRFSKTSAIKYEEIQDNNQYVAFICKALAIPLFEVSNDVKENTSSKKGTQVKTHLALNRILLSGLLESFPESHLKNYLKVQYFNFKKTKLIKKVLQRIEKSKFVVNNENKLTLEQQNELDHFIKKYDQLHFPNL</sequence>
<evidence type="ECO:0000313" key="3">
    <source>
        <dbReference type="Proteomes" id="UP000536509"/>
    </source>
</evidence>
<evidence type="ECO:0000259" key="1">
    <source>
        <dbReference type="Pfam" id="PF00685"/>
    </source>
</evidence>
<proteinExistence type="predicted"/>
<keyword evidence="3" id="KW-1185">Reference proteome</keyword>
<accession>A0A7Y3R9R1</accession>
<dbReference type="RefSeq" id="WP_171222721.1">
    <property type="nucleotide sequence ID" value="NZ_CP121446.1"/>
</dbReference>
<dbReference type="AlphaFoldDB" id="A0A7Y3R9R1"/>
<gene>
    <name evidence="2" type="ORF">HKT18_10025</name>
</gene>